<dbReference type="GO" id="GO:0030514">
    <property type="term" value="P:negative regulation of BMP signaling pathway"/>
    <property type="evidence" value="ECO:0007669"/>
    <property type="project" value="TreeGrafter"/>
</dbReference>
<feature type="region of interest" description="Disordered" evidence="3">
    <location>
        <begin position="697"/>
        <end position="720"/>
    </location>
</feature>
<dbReference type="KEGG" id="aten:116301979"/>
<proteinExistence type="inferred from homology"/>
<dbReference type="InterPro" id="IPR010919">
    <property type="entry name" value="SAND-like_dom_sf"/>
</dbReference>
<feature type="compositionally biased region" description="Polar residues" evidence="3">
    <location>
        <begin position="308"/>
        <end position="317"/>
    </location>
</feature>
<evidence type="ECO:0000313" key="6">
    <source>
        <dbReference type="RefSeq" id="XP_031567017.1"/>
    </source>
</evidence>
<evidence type="ECO:0000313" key="5">
    <source>
        <dbReference type="Proteomes" id="UP000515163"/>
    </source>
</evidence>
<sequence length="720" mass="81416">MEKEKYQRTENPLLDEILQKYRDCSTDSISGPKGFGERVGKKPWPTTDSKEKQVIVSSVDSKRTLNPVLRSVTTRMHVQFRDQGTLKFKETLVDQFPLACFSYGGEKRLCFKDLVDKVLKGFSTQAINTARDRLQIFCPRCTPQQLEILKLAGVLPWSCTSAGLISKSDAFRLIGVLTCSTVLARINRLFSVDSLEVYHECFGGCVGTLEIDLYTDPYAECVTCSQCDGIFSPRTFVTHTHSSGEVHTCHWGFDSAHWRLYLMLCNDHPTIHVQMMWEMLTSKFTEGSRRRLKREYVETGLADKEYNSSHSGESRISPSLPEKKPKDGRSSASPKDKEVSEERYVYCSNGVVTTTGGEIMCRRSAFRPWSPVGNRTNGRTVENGIGTPLAMLGPVSPARIFAPSTISCINSDCHGTSPCSPRGQYAYKSSLTKSDEGSESNKISEVISTPTSKDPMSLERTAKDMLDVVAQNDHGWNAFEEAYSHIKNGVKEEVNVDRVVSFNEDNIYHTLLGYSKNGELPSVKELSSLLAKDFKNLFIRSEAKTKQVLQEKSDLEDICEFSKRENAKKMEELYEELRKCKKDLRLCQARYKDETHEQKNIINGLEAELRRYKLDKEGSEANGSNESLEVLQQEVRDMCIKLEQKDSFCRELENELSSMHAWIKSQRYHPASSFVYSYGSPRRPESRTVIRSVQLVNGNSENSPVKSNGIAHHDSSEEDM</sequence>
<dbReference type="PANTHER" id="PTHR10005:SF25">
    <property type="entry name" value="SNO ONCOGENE, ISOFORM B"/>
    <property type="match status" value="1"/>
</dbReference>
<feature type="domain" description="c-SKI SMAD4-binding" evidence="4">
    <location>
        <begin position="194"/>
        <end position="285"/>
    </location>
</feature>
<feature type="region of interest" description="Disordered" evidence="3">
    <location>
        <begin position="303"/>
        <end position="337"/>
    </location>
</feature>
<dbReference type="GO" id="GO:0046332">
    <property type="term" value="F:SMAD binding"/>
    <property type="evidence" value="ECO:0007669"/>
    <property type="project" value="InterPro"/>
</dbReference>
<keyword evidence="5" id="KW-1185">Reference proteome</keyword>
<feature type="region of interest" description="Disordered" evidence="3">
    <location>
        <begin position="28"/>
        <end position="47"/>
    </location>
</feature>
<dbReference type="OrthoDB" id="3938623at2759"/>
<dbReference type="Gene3D" id="3.10.390.10">
    <property type="entry name" value="SAND domain-like"/>
    <property type="match status" value="1"/>
</dbReference>
<feature type="region of interest" description="Disordered" evidence="3">
    <location>
        <begin position="430"/>
        <end position="456"/>
    </location>
</feature>
<feature type="compositionally biased region" description="Polar residues" evidence="3">
    <location>
        <begin position="440"/>
        <end position="454"/>
    </location>
</feature>
<keyword evidence="2" id="KW-0175">Coiled coil</keyword>
<dbReference type="CDD" id="cd21079">
    <property type="entry name" value="DHD_Ski_Sno"/>
    <property type="match status" value="1"/>
</dbReference>
<dbReference type="InParanoid" id="A0A6P8IJU0"/>
<dbReference type="GO" id="GO:0005667">
    <property type="term" value="C:transcription regulator complex"/>
    <property type="evidence" value="ECO:0007669"/>
    <property type="project" value="TreeGrafter"/>
</dbReference>
<name>A0A6P8IJU0_ACTTE</name>
<dbReference type="Gene3D" id="3.10.260.20">
    <property type="entry name" value="Ski"/>
    <property type="match status" value="1"/>
</dbReference>
<dbReference type="SUPFAM" id="SSF63763">
    <property type="entry name" value="SAND domain-like"/>
    <property type="match status" value="1"/>
</dbReference>
<dbReference type="InterPro" id="IPR003380">
    <property type="entry name" value="SKI/SNO/DAC"/>
</dbReference>
<dbReference type="PANTHER" id="PTHR10005">
    <property type="entry name" value="SKI ONCOGENE-RELATED"/>
    <property type="match status" value="1"/>
</dbReference>
<dbReference type="FunCoup" id="A0A6P8IJU0">
    <property type="interactions" value="1235"/>
</dbReference>
<evidence type="ECO:0000256" key="1">
    <source>
        <dbReference type="ARBA" id="ARBA00009513"/>
    </source>
</evidence>
<dbReference type="GO" id="GO:0000978">
    <property type="term" value="F:RNA polymerase II cis-regulatory region sequence-specific DNA binding"/>
    <property type="evidence" value="ECO:0007669"/>
    <property type="project" value="TreeGrafter"/>
</dbReference>
<evidence type="ECO:0000256" key="2">
    <source>
        <dbReference type="SAM" id="Coils"/>
    </source>
</evidence>
<protein>
    <submittedName>
        <fullName evidence="6">Ski oncogene-like</fullName>
    </submittedName>
</protein>
<dbReference type="RefSeq" id="XP_031567017.1">
    <property type="nucleotide sequence ID" value="XM_031711157.1"/>
</dbReference>
<reference evidence="6" key="1">
    <citation type="submission" date="2025-08" db="UniProtKB">
        <authorList>
            <consortium name="RefSeq"/>
        </authorList>
    </citation>
    <scope>IDENTIFICATION</scope>
    <source>
        <tissue evidence="6">Tentacle</tissue>
    </source>
</reference>
<dbReference type="GO" id="GO:0000981">
    <property type="term" value="F:DNA-binding transcription factor activity, RNA polymerase II-specific"/>
    <property type="evidence" value="ECO:0007669"/>
    <property type="project" value="TreeGrafter"/>
</dbReference>
<dbReference type="InterPro" id="IPR037000">
    <property type="entry name" value="Ski_DNA-bd_sf"/>
</dbReference>
<evidence type="ECO:0000259" key="4">
    <source>
        <dbReference type="SMART" id="SM01046"/>
    </source>
</evidence>
<dbReference type="InterPro" id="IPR014890">
    <property type="entry name" value="c-SKI_SMAD4-bd_dom"/>
</dbReference>
<feature type="compositionally biased region" description="Basic and acidic residues" evidence="3">
    <location>
        <begin position="711"/>
        <end position="720"/>
    </location>
</feature>
<dbReference type="Proteomes" id="UP000515163">
    <property type="component" value="Unplaced"/>
</dbReference>
<dbReference type="GO" id="GO:0005737">
    <property type="term" value="C:cytoplasm"/>
    <property type="evidence" value="ECO:0007669"/>
    <property type="project" value="TreeGrafter"/>
</dbReference>
<organism evidence="5 6">
    <name type="scientific">Actinia tenebrosa</name>
    <name type="common">Australian red waratah sea anemone</name>
    <dbReference type="NCBI Taxonomy" id="6105"/>
    <lineage>
        <taxon>Eukaryota</taxon>
        <taxon>Metazoa</taxon>
        <taxon>Cnidaria</taxon>
        <taxon>Anthozoa</taxon>
        <taxon>Hexacorallia</taxon>
        <taxon>Actiniaria</taxon>
        <taxon>Actiniidae</taxon>
        <taxon>Actinia</taxon>
    </lineage>
</organism>
<dbReference type="GeneID" id="116301979"/>
<dbReference type="InterPro" id="IPR009061">
    <property type="entry name" value="DNA-bd_dom_put_sf"/>
</dbReference>
<dbReference type="InterPro" id="IPR023216">
    <property type="entry name" value="Tscrpt_reg_SKI_SnoN"/>
</dbReference>
<dbReference type="SMART" id="SM01046">
    <property type="entry name" value="c-SKI_SMAD_bind"/>
    <property type="match status" value="1"/>
</dbReference>
<accession>A0A6P8IJU0</accession>
<evidence type="ECO:0000256" key="3">
    <source>
        <dbReference type="SAM" id="MobiDB-lite"/>
    </source>
</evidence>
<feature type="compositionally biased region" description="Basic and acidic residues" evidence="3">
    <location>
        <begin position="321"/>
        <end position="337"/>
    </location>
</feature>
<feature type="compositionally biased region" description="Polar residues" evidence="3">
    <location>
        <begin position="697"/>
        <end position="706"/>
    </location>
</feature>
<feature type="coiled-coil region" evidence="2">
    <location>
        <begin position="563"/>
        <end position="622"/>
    </location>
</feature>
<dbReference type="SUPFAM" id="SSF46955">
    <property type="entry name" value="Putative DNA-binding domain"/>
    <property type="match status" value="1"/>
</dbReference>
<dbReference type="Pfam" id="PF08782">
    <property type="entry name" value="c-SKI_SMAD_bind"/>
    <property type="match status" value="1"/>
</dbReference>
<gene>
    <name evidence="6" type="primary">LOC116301979</name>
</gene>
<dbReference type="Pfam" id="PF02437">
    <property type="entry name" value="Ski_Sno_DHD"/>
    <property type="match status" value="1"/>
</dbReference>
<dbReference type="AlphaFoldDB" id="A0A6P8IJU0"/>
<comment type="similarity">
    <text evidence="1">Belongs to the SKI family.</text>
</comment>
<dbReference type="GO" id="GO:0005634">
    <property type="term" value="C:nucleus"/>
    <property type="evidence" value="ECO:0007669"/>
    <property type="project" value="TreeGrafter"/>
</dbReference>